<dbReference type="PANTHER" id="PTHR21549:SF0">
    <property type="entry name" value="COILED-COIL DOMAIN-CONTAINING PROTEIN 112"/>
    <property type="match status" value="1"/>
</dbReference>
<feature type="region of interest" description="Disordered" evidence="3">
    <location>
        <begin position="478"/>
        <end position="503"/>
    </location>
</feature>
<dbReference type="Ensembl" id="ENSLACT00000012694.2">
    <property type="protein sequence ID" value="ENSLACP00000012600.2"/>
    <property type="gene ID" value="ENSLACG00000011100.2"/>
</dbReference>
<dbReference type="AlphaFoldDB" id="H3ASH9"/>
<dbReference type="EMBL" id="AFYH01037717">
    <property type="status" value="NOT_ANNOTATED_CDS"/>
    <property type="molecule type" value="Genomic_DNA"/>
</dbReference>
<organism evidence="4 5">
    <name type="scientific">Latimeria chalumnae</name>
    <name type="common">Coelacanth</name>
    <dbReference type="NCBI Taxonomy" id="7897"/>
    <lineage>
        <taxon>Eukaryota</taxon>
        <taxon>Metazoa</taxon>
        <taxon>Chordata</taxon>
        <taxon>Craniata</taxon>
        <taxon>Vertebrata</taxon>
        <taxon>Euteleostomi</taxon>
        <taxon>Coelacanthiformes</taxon>
        <taxon>Coelacanthidae</taxon>
        <taxon>Latimeria</taxon>
    </lineage>
</organism>
<evidence type="ECO:0000313" key="4">
    <source>
        <dbReference type="Ensembl" id="ENSLACP00000012600.2"/>
    </source>
</evidence>
<sequence length="503" mass="59999">MAALTTTASVDTCRQDAGDFCPSRGHIQGFHNQNWKVKAEQAKKAEFIREAEKLKNQVANIEKDKNLHLYHGKHNFRTEYATLEEVELKLASSRKTEELKIQQQLAKIHNGVKRFQRQLKDVKPTPEFVEKLREMMEEVENAISAFKEEQRQIYEEILKEEKTSANEISVLEKKIERWTLAAAAVEVAAKQPLTKVTLAKTIQNDLPGEVVEFEKFLQQTGGRQGGWDDYDHQNFLKVWTKHRGKKSFMEEALQYLPGRTQEDIKQHEGWYQEFLFLEEQKKEAIQKWKTKKQQEKEKVLRKKENSEEEMGKRRQLHEEARQQRLEEEMKERQAQLQAWKKQKELEIAQEEECQYKEREEKLKKDREERQRQLEVKLVVEEYTRQKKEQEEFLHLEKEMREEAEKEERKKLAAKEISKFQERDLQKLKFKLLEKQAKEEREAEKERRLAKMKETVEACVNRDPSRLWQPTKGWEERLKEKGSTAGGPMLHIPHRAIPTWRQGL</sequence>
<evidence type="ECO:0000256" key="2">
    <source>
        <dbReference type="SAM" id="Coils"/>
    </source>
</evidence>
<dbReference type="EMBL" id="AFYH01037718">
    <property type="status" value="NOT_ANNOTATED_CDS"/>
    <property type="molecule type" value="Genomic_DNA"/>
</dbReference>
<dbReference type="OrthoDB" id="2152435at2759"/>
<keyword evidence="1 2" id="KW-0175">Coiled coil</keyword>
<dbReference type="OMA" id="HRAVPAW"/>
<name>H3ASH9_LATCH</name>
<dbReference type="HOGENOM" id="CLU_035139_0_0_1"/>
<dbReference type="KEGG" id="lcm:102363832"/>
<dbReference type="InParanoid" id="H3ASH9"/>
<protein>
    <submittedName>
        <fullName evidence="4">Coiled-coil domain containing 112</fullName>
    </submittedName>
</protein>
<dbReference type="STRING" id="7897.ENSLACP00000012600"/>
<dbReference type="InterPro" id="IPR039902">
    <property type="entry name" value="CCDC148/CCDC112"/>
</dbReference>
<reference evidence="4" key="2">
    <citation type="submission" date="2025-08" db="UniProtKB">
        <authorList>
            <consortium name="Ensembl"/>
        </authorList>
    </citation>
    <scope>IDENTIFICATION</scope>
</reference>
<evidence type="ECO:0000256" key="1">
    <source>
        <dbReference type="ARBA" id="ARBA00023054"/>
    </source>
</evidence>
<reference evidence="5" key="1">
    <citation type="submission" date="2011-08" db="EMBL/GenBank/DDBJ databases">
        <title>The draft genome of Latimeria chalumnae.</title>
        <authorList>
            <person name="Di Palma F."/>
            <person name="Alfoldi J."/>
            <person name="Johnson J."/>
            <person name="Berlin A."/>
            <person name="Gnerre S."/>
            <person name="Jaffe D."/>
            <person name="MacCallum I."/>
            <person name="Young S."/>
            <person name="Walker B.J."/>
            <person name="Lander E."/>
            <person name="Lindblad-Toh K."/>
        </authorList>
    </citation>
    <scope>NUCLEOTIDE SEQUENCE [LARGE SCALE GENOMIC DNA]</scope>
    <source>
        <strain evidence="5">Wild caught</strain>
    </source>
</reference>
<dbReference type="GeneID" id="102363832"/>
<evidence type="ECO:0000256" key="3">
    <source>
        <dbReference type="SAM" id="MobiDB-lite"/>
    </source>
</evidence>
<dbReference type="GeneTree" id="ENSGT00940000153988"/>
<dbReference type="EMBL" id="AFYH01037716">
    <property type="status" value="NOT_ANNOTATED_CDS"/>
    <property type="molecule type" value="Genomic_DNA"/>
</dbReference>
<dbReference type="PANTHER" id="PTHR21549">
    <property type="entry name" value="MUTATED IN BLADDER CANCER 1"/>
    <property type="match status" value="1"/>
</dbReference>
<dbReference type="FunCoup" id="H3ASH9">
    <property type="interactions" value="195"/>
</dbReference>
<proteinExistence type="predicted"/>
<dbReference type="Proteomes" id="UP000008672">
    <property type="component" value="Unassembled WGS sequence"/>
</dbReference>
<feature type="coiled-coil region" evidence="2">
    <location>
        <begin position="37"/>
        <end position="64"/>
    </location>
</feature>
<feature type="region of interest" description="Disordered" evidence="3">
    <location>
        <begin position="296"/>
        <end position="327"/>
    </location>
</feature>
<dbReference type="eggNOG" id="ENOG502QUHE">
    <property type="taxonomic scope" value="Eukaryota"/>
</dbReference>
<keyword evidence="5" id="KW-1185">Reference proteome</keyword>
<accession>H3ASH9</accession>
<evidence type="ECO:0000313" key="5">
    <source>
        <dbReference type="Proteomes" id="UP000008672"/>
    </source>
</evidence>
<gene>
    <name evidence="4" type="primary">CCDC112</name>
</gene>
<reference evidence="4" key="3">
    <citation type="submission" date="2025-09" db="UniProtKB">
        <authorList>
            <consortium name="Ensembl"/>
        </authorList>
    </citation>
    <scope>IDENTIFICATION</scope>
</reference>
<feature type="coiled-coil region" evidence="2">
    <location>
        <begin position="129"/>
        <end position="156"/>
    </location>
</feature>